<dbReference type="Proteomes" id="UP000184444">
    <property type="component" value="Unassembled WGS sequence"/>
</dbReference>
<evidence type="ECO:0008006" key="3">
    <source>
        <dbReference type="Google" id="ProtNLM"/>
    </source>
</evidence>
<sequence>MFALAGPHRLSDIRIGSATIEDVAGVEVETREGWPGDARLDLIRRQARTESVQAQLSAHITDGDDGTRLDPTLDPSLAIPQSTIVATRAAPHEHQLQLIFPQGLFTQEDGNIRLRVPVRLRLRLRNGGAWRNLPELHFQAANLRQLRATIRLIWTDRVATPSAASGEGWVEARRHCPAQTVVPENTEWVADQAFGTSEPAWMAAGNVGTTGVQSVELDRYEARILLDPADWPPGMWEIEIIRGACFKASNWTASSYQLSGSVWDLFGYRNPAAPTIAMSRDQIGDNLMLLRSVSIWNETPVVTGDVALIAVRARNRKLDRLSVLAGGWVPDWDGSGWQDWRVTDNPAPHIRDMLSGMLNADPLPAAALDEAGLQDFRAHCSQQGYRVNAVLEGQSVATAVELAAACGYARPMASEIWGVAMDRDTSLEAPVQLFTPRNSSDFAWRRAMPRLPDGLRVNFRDADLDYEARQLTVLRPGGSLGGVLEQIDYEGLVTEPEIRARALYDLSQPVARGTEYSLTAPAEAIICRRGSLVAVSHDSIARQIGAARVAVVHFGAAGMVEGLTLDAAVMLHARPGFDAIADLGAVEDMGLIGAGSAAMIRRTDGSTTTHPVIGDGETDHIAFIPPISPAGIAEDVLVAIGLKASETLRLKVTAIEPREDFSAVLTLIDEANEVFNG</sequence>
<keyword evidence="2" id="KW-1185">Reference proteome</keyword>
<dbReference type="STRING" id="53463.SAMN05444389_102427"/>
<gene>
    <name evidence="1" type="ORF">SAMN05444389_102427</name>
</gene>
<reference evidence="2" key="1">
    <citation type="submission" date="2016-11" db="EMBL/GenBank/DDBJ databases">
        <authorList>
            <person name="Varghese N."/>
            <person name="Submissions S."/>
        </authorList>
    </citation>
    <scope>NUCLEOTIDE SEQUENCE [LARGE SCALE GENOMIC DNA]</scope>
    <source>
        <strain evidence="2">DSM 6637</strain>
    </source>
</reference>
<proteinExistence type="predicted"/>
<protein>
    <recommendedName>
        <fullName evidence="3">Phage tail protein</fullName>
    </recommendedName>
</protein>
<dbReference type="EMBL" id="FRCK01000002">
    <property type="protein sequence ID" value="SHL97072.1"/>
    <property type="molecule type" value="Genomic_DNA"/>
</dbReference>
<name>A0A1M7EZ36_9RHOB</name>
<evidence type="ECO:0000313" key="2">
    <source>
        <dbReference type="Proteomes" id="UP000184444"/>
    </source>
</evidence>
<accession>A0A1M7EZ36</accession>
<dbReference type="AlphaFoldDB" id="A0A1M7EZ36"/>
<organism evidence="1 2">
    <name type="scientific">Paracoccus solventivorans</name>
    <dbReference type="NCBI Taxonomy" id="53463"/>
    <lineage>
        <taxon>Bacteria</taxon>
        <taxon>Pseudomonadati</taxon>
        <taxon>Pseudomonadota</taxon>
        <taxon>Alphaproteobacteria</taxon>
        <taxon>Rhodobacterales</taxon>
        <taxon>Paracoccaceae</taxon>
        <taxon>Paracoccus</taxon>
    </lineage>
</organism>
<evidence type="ECO:0000313" key="1">
    <source>
        <dbReference type="EMBL" id="SHL97072.1"/>
    </source>
</evidence>